<proteinExistence type="predicted"/>
<gene>
    <name evidence="2" type="ORF">AKJ09_08532</name>
</gene>
<sequence>MGAMQYGVALLRSVSLPLLVLASSACMKPAADARANGSWAYEVEAPATGSRTVVVEATFDNARTDRIAIGRESASFVREMQVKTPNGYRSVARKGTSWVEPSCQRHCTLRYRVDLGELAQGCGDDVDCARRVGEATLSPSLAWLVHPIPKTDVPVDVHVRTPNATQFISGMHGSDESGRAFTFRSYDLDEGSFTAFGPMRRYRVDVPGPNPARIDVAILGKVQYGMPDTAMRAWIARAAEVVKPLFGKFPVDRTTLFVVPARGEDEVVFGKVLSLAGASVVLVVGDKMPATATEQDWVLVHELFHLGFPTFRGEGRWLGEGLATYYEPILRARAGWTTDAEVFKQFARNMPRGVPERGSASGLAQRSDLDSIYWGGALFCFAADVRIREETRGRHSLDDVVRAALERGGDATKVWTVAEVVHLGDEVTGTHVLSSMYERYAARGERIDLDGLLTSLGVDRGDGSIDLANDKPLAWIRKGIIAGPNAALAEAPKRPDVPGAFRTH</sequence>
<name>A0A0K1Q816_9BACT</name>
<evidence type="ECO:0000313" key="2">
    <source>
        <dbReference type="EMBL" id="AKV01869.1"/>
    </source>
</evidence>
<evidence type="ECO:0008006" key="4">
    <source>
        <dbReference type="Google" id="ProtNLM"/>
    </source>
</evidence>
<evidence type="ECO:0000313" key="3">
    <source>
        <dbReference type="Proteomes" id="UP000064967"/>
    </source>
</evidence>
<dbReference type="Gene3D" id="1.10.390.10">
    <property type="entry name" value="Neutral Protease Domain 2"/>
    <property type="match status" value="1"/>
</dbReference>
<dbReference type="RefSeq" id="WP_169928214.1">
    <property type="nucleotide sequence ID" value="NZ_CP012333.1"/>
</dbReference>
<dbReference type="KEGG" id="llu:AKJ09_08532"/>
<feature type="signal peptide" evidence="1">
    <location>
        <begin position="1"/>
        <end position="27"/>
    </location>
</feature>
<evidence type="ECO:0000256" key="1">
    <source>
        <dbReference type="SAM" id="SignalP"/>
    </source>
</evidence>
<dbReference type="InterPro" id="IPR027268">
    <property type="entry name" value="Peptidase_M4/M1_CTD_sf"/>
</dbReference>
<dbReference type="AlphaFoldDB" id="A0A0K1Q816"/>
<protein>
    <recommendedName>
        <fullName evidence="4">Peptidase M61 catalytic domain-containing protein</fullName>
    </recommendedName>
</protein>
<dbReference type="STRING" id="1391654.AKJ09_08532"/>
<feature type="chain" id="PRO_5005466761" description="Peptidase M61 catalytic domain-containing protein" evidence="1">
    <location>
        <begin position="28"/>
        <end position="504"/>
    </location>
</feature>
<dbReference type="EMBL" id="CP012333">
    <property type="protein sequence ID" value="AKV01869.1"/>
    <property type="molecule type" value="Genomic_DNA"/>
</dbReference>
<dbReference type="Proteomes" id="UP000064967">
    <property type="component" value="Chromosome"/>
</dbReference>
<reference evidence="2 3" key="1">
    <citation type="submission" date="2015-08" db="EMBL/GenBank/DDBJ databases">
        <authorList>
            <person name="Babu N.S."/>
            <person name="Beckwith C.J."/>
            <person name="Beseler K.G."/>
            <person name="Brison A."/>
            <person name="Carone J.V."/>
            <person name="Caskin T.P."/>
            <person name="Diamond M."/>
            <person name="Durham M.E."/>
            <person name="Foxe J.M."/>
            <person name="Go M."/>
            <person name="Henderson B.A."/>
            <person name="Jones I.B."/>
            <person name="McGettigan J.A."/>
            <person name="Micheletti S.J."/>
            <person name="Nasrallah M.E."/>
            <person name="Ortiz D."/>
            <person name="Piller C.R."/>
            <person name="Privatt S.R."/>
            <person name="Schneider S.L."/>
            <person name="Sharp S."/>
            <person name="Smith T.C."/>
            <person name="Stanton J.D."/>
            <person name="Ullery H.E."/>
            <person name="Wilson R.J."/>
            <person name="Serrano M.G."/>
            <person name="Buck G."/>
            <person name="Lee V."/>
            <person name="Wang Y."/>
            <person name="Carvalho R."/>
            <person name="Voegtly L."/>
            <person name="Shi R."/>
            <person name="Duckworth R."/>
            <person name="Johnson A."/>
            <person name="Loviza R."/>
            <person name="Walstead R."/>
            <person name="Shah Z."/>
            <person name="Kiflezghi M."/>
            <person name="Wade K."/>
            <person name="Ball S.L."/>
            <person name="Bradley K.W."/>
            <person name="Asai D.J."/>
            <person name="Bowman C.A."/>
            <person name="Russell D.A."/>
            <person name="Pope W.H."/>
            <person name="Jacobs-Sera D."/>
            <person name="Hendrix R.W."/>
            <person name="Hatfull G.F."/>
        </authorList>
    </citation>
    <scope>NUCLEOTIDE SEQUENCE [LARGE SCALE GENOMIC DNA]</scope>
    <source>
        <strain evidence="2 3">DSM 27648</strain>
    </source>
</reference>
<accession>A0A0K1Q816</accession>
<organism evidence="2 3">
    <name type="scientific">Labilithrix luteola</name>
    <dbReference type="NCBI Taxonomy" id="1391654"/>
    <lineage>
        <taxon>Bacteria</taxon>
        <taxon>Pseudomonadati</taxon>
        <taxon>Myxococcota</taxon>
        <taxon>Polyangia</taxon>
        <taxon>Polyangiales</taxon>
        <taxon>Labilitrichaceae</taxon>
        <taxon>Labilithrix</taxon>
    </lineage>
</organism>
<keyword evidence="1" id="KW-0732">Signal</keyword>
<keyword evidence="3" id="KW-1185">Reference proteome</keyword>